<dbReference type="PANTHER" id="PTHR47027:SF20">
    <property type="entry name" value="REVERSE TRANSCRIPTASE-LIKE PROTEIN WITH RNA-DIRECTED DNA POLYMERASE DOMAIN"/>
    <property type="match status" value="1"/>
</dbReference>
<evidence type="ECO:0000313" key="3">
    <source>
        <dbReference type="Proteomes" id="UP001314205"/>
    </source>
</evidence>
<accession>A0AAV1L9Q3</accession>
<evidence type="ECO:0000259" key="1">
    <source>
        <dbReference type="PROSITE" id="PS50878"/>
    </source>
</evidence>
<dbReference type="InterPro" id="IPR043502">
    <property type="entry name" value="DNA/RNA_pol_sf"/>
</dbReference>
<sequence length="138" mass="15706">MITEKLLAANQRIFCAFVDLEEAFDKVVWKKMWELLPGYGVDGRLLRAVQSLYCDCKACVRVGHDLSPMFSVQTGVKQGCLLNYKRYGININGQYITHFQFADDIVLIADSQEDLSIMLNDLNSDSQQIGFKMNVEKT</sequence>
<dbReference type="SUPFAM" id="SSF56672">
    <property type="entry name" value="DNA/RNA polymerases"/>
    <property type="match status" value="1"/>
</dbReference>
<organism evidence="2 3">
    <name type="scientific">Parnassius mnemosyne</name>
    <name type="common">clouded apollo</name>
    <dbReference type="NCBI Taxonomy" id="213953"/>
    <lineage>
        <taxon>Eukaryota</taxon>
        <taxon>Metazoa</taxon>
        <taxon>Ecdysozoa</taxon>
        <taxon>Arthropoda</taxon>
        <taxon>Hexapoda</taxon>
        <taxon>Insecta</taxon>
        <taxon>Pterygota</taxon>
        <taxon>Neoptera</taxon>
        <taxon>Endopterygota</taxon>
        <taxon>Lepidoptera</taxon>
        <taxon>Glossata</taxon>
        <taxon>Ditrysia</taxon>
        <taxon>Papilionoidea</taxon>
        <taxon>Papilionidae</taxon>
        <taxon>Parnassiinae</taxon>
        <taxon>Parnassini</taxon>
        <taxon>Parnassius</taxon>
        <taxon>Driopa</taxon>
    </lineage>
</organism>
<dbReference type="InterPro" id="IPR000477">
    <property type="entry name" value="RT_dom"/>
</dbReference>
<name>A0AAV1L9Q3_9NEOP</name>
<reference evidence="2 3" key="1">
    <citation type="submission" date="2023-11" db="EMBL/GenBank/DDBJ databases">
        <authorList>
            <person name="Hedman E."/>
            <person name="Englund M."/>
            <person name="Stromberg M."/>
            <person name="Nyberg Akerstrom W."/>
            <person name="Nylinder S."/>
            <person name="Jareborg N."/>
            <person name="Kallberg Y."/>
            <person name="Kronander E."/>
        </authorList>
    </citation>
    <scope>NUCLEOTIDE SEQUENCE [LARGE SCALE GENOMIC DNA]</scope>
</reference>
<dbReference type="PROSITE" id="PS50878">
    <property type="entry name" value="RT_POL"/>
    <property type="match status" value="1"/>
</dbReference>
<protein>
    <recommendedName>
        <fullName evidence="1">Reverse transcriptase domain-containing protein</fullName>
    </recommendedName>
</protein>
<dbReference type="GO" id="GO:0071897">
    <property type="term" value="P:DNA biosynthetic process"/>
    <property type="evidence" value="ECO:0007669"/>
    <property type="project" value="UniProtKB-ARBA"/>
</dbReference>
<comment type="caution">
    <text evidence="2">The sequence shown here is derived from an EMBL/GenBank/DDBJ whole genome shotgun (WGS) entry which is preliminary data.</text>
</comment>
<dbReference type="PANTHER" id="PTHR47027">
    <property type="entry name" value="REVERSE TRANSCRIPTASE DOMAIN-CONTAINING PROTEIN"/>
    <property type="match status" value="1"/>
</dbReference>
<evidence type="ECO:0000313" key="2">
    <source>
        <dbReference type="EMBL" id="CAK1590641.1"/>
    </source>
</evidence>
<dbReference type="EMBL" id="CAVLGL010000085">
    <property type="protein sequence ID" value="CAK1590641.1"/>
    <property type="molecule type" value="Genomic_DNA"/>
</dbReference>
<feature type="domain" description="Reverse transcriptase" evidence="1">
    <location>
        <begin position="1"/>
        <end position="138"/>
    </location>
</feature>
<dbReference type="AlphaFoldDB" id="A0AAV1L9Q3"/>
<proteinExistence type="predicted"/>
<dbReference type="Pfam" id="PF00078">
    <property type="entry name" value="RVT_1"/>
    <property type="match status" value="1"/>
</dbReference>
<dbReference type="Proteomes" id="UP001314205">
    <property type="component" value="Unassembled WGS sequence"/>
</dbReference>
<keyword evidence="3" id="KW-1185">Reference proteome</keyword>
<gene>
    <name evidence="2" type="ORF">PARMNEM_LOCUS10977</name>
</gene>